<evidence type="ECO:0000259" key="2">
    <source>
        <dbReference type="PROSITE" id="PS51278"/>
    </source>
</evidence>
<dbReference type="AlphaFoldDB" id="A0A1D8TLW1"/>
<dbReference type="InterPro" id="IPR029055">
    <property type="entry name" value="Ntn_hydrolases_N"/>
</dbReference>
<evidence type="ECO:0000313" key="3">
    <source>
        <dbReference type="EMBL" id="AOW98583.1"/>
    </source>
</evidence>
<sequence length="325" mass="37037">MCRVLGYIGEPLPISKLILEPDNSLVNQSYDSDYHHMVQLAGFGLATWKKDTLTANYPFLYKGTKPPFYDRNLKSLCESHETNLLLSHIRAAYYTYEAVVHEHNCHPFIFPGFRLALAHNGWIYGFKEIRFPLLNKCRPEIIQNLEGSTDTEVIYALIMSQVDDPTKDLSVDEILDAINKTVKIILDVQTEYNCEGISVLKLFLADSNDLLVANLGIGYNRQLDVPGDWQKLTNEELQELKNDSEKDALYLLKSPVWSLKGKNFGDYDGFKMQSAADEDVRSVIISSEPLTEDVTGWSQVPFQHICFFDNNNGNPRVQTKPFPFN</sequence>
<keyword evidence="1" id="KW-0315">Glutamine amidotransferase</keyword>
<dbReference type="InterPro" id="IPR017932">
    <property type="entry name" value="GATase_2_dom"/>
</dbReference>
<gene>
    <name evidence="3" type="ORF">BJP34_03175</name>
</gene>
<proteinExistence type="predicted"/>
<dbReference type="CDD" id="cd01908">
    <property type="entry name" value="YafJ"/>
    <property type="match status" value="1"/>
</dbReference>
<dbReference type="InterPro" id="IPR026869">
    <property type="entry name" value="EgtC-like"/>
</dbReference>
<organism evidence="3 4">
    <name type="scientific">Moorena producens PAL-8-15-08-1</name>
    <dbReference type="NCBI Taxonomy" id="1458985"/>
    <lineage>
        <taxon>Bacteria</taxon>
        <taxon>Bacillati</taxon>
        <taxon>Cyanobacteriota</taxon>
        <taxon>Cyanophyceae</taxon>
        <taxon>Coleofasciculales</taxon>
        <taxon>Coleofasciculaceae</taxon>
        <taxon>Moorena</taxon>
    </lineage>
</organism>
<dbReference type="EMBL" id="CP017599">
    <property type="protein sequence ID" value="AOW98583.1"/>
    <property type="molecule type" value="Genomic_DNA"/>
</dbReference>
<dbReference type="KEGG" id="mpro:BJP34_03175"/>
<dbReference type="PANTHER" id="PTHR43187:SF1">
    <property type="entry name" value="GLUTAMINE AMIDOTRANSFERASE DUG3-RELATED"/>
    <property type="match status" value="1"/>
</dbReference>
<dbReference type="Gene3D" id="3.60.20.10">
    <property type="entry name" value="Glutamine Phosphoribosylpyrophosphate, subunit 1, domain 1"/>
    <property type="match status" value="1"/>
</dbReference>
<dbReference type="PROSITE" id="PS51278">
    <property type="entry name" value="GATASE_TYPE_2"/>
    <property type="match status" value="1"/>
</dbReference>
<name>A0A1D8TLW1_9CYAN</name>
<evidence type="ECO:0000256" key="1">
    <source>
        <dbReference type="ARBA" id="ARBA00022962"/>
    </source>
</evidence>
<dbReference type="OrthoDB" id="9804310at2"/>
<protein>
    <recommendedName>
        <fullName evidence="2">Glutamine amidotransferase type-2 domain-containing protein</fullName>
    </recommendedName>
</protein>
<dbReference type="PANTHER" id="PTHR43187">
    <property type="entry name" value="GLUTAMINE AMIDOTRANSFERASE DUG3-RELATED"/>
    <property type="match status" value="1"/>
</dbReference>
<accession>A0A1D8TLW1</accession>
<dbReference type="RefSeq" id="WP_070391090.1">
    <property type="nucleotide sequence ID" value="NZ_CP017599.1"/>
</dbReference>
<dbReference type="Proteomes" id="UP000177870">
    <property type="component" value="Chromosome"/>
</dbReference>
<dbReference type="Pfam" id="PF13230">
    <property type="entry name" value="GATase_4"/>
    <property type="match status" value="1"/>
</dbReference>
<dbReference type="STRING" id="1458985.BJP34_03175"/>
<dbReference type="SUPFAM" id="SSF56235">
    <property type="entry name" value="N-terminal nucleophile aminohydrolases (Ntn hydrolases)"/>
    <property type="match status" value="1"/>
</dbReference>
<feature type="domain" description="Glutamine amidotransferase type-2" evidence="2">
    <location>
        <begin position="2"/>
        <end position="325"/>
    </location>
</feature>
<dbReference type="InterPro" id="IPR052373">
    <property type="entry name" value="Gamma-glu_amide_hydrolase"/>
</dbReference>
<evidence type="ECO:0000313" key="4">
    <source>
        <dbReference type="Proteomes" id="UP000177870"/>
    </source>
</evidence>
<reference evidence="4" key="1">
    <citation type="submission" date="2016-10" db="EMBL/GenBank/DDBJ databases">
        <title>Comparative genomics uncovers the prolific and rare metabolic potential of the cyanobacterial genus Moorea.</title>
        <authorList>
            <person name="Leao T."/>
            <person name="Castelao G."/>
            <person name="Korobeynikov A."/>
            <person name="Monroe E.A."/>
            <person name="Podell S."/>
            <person name="Glukhov E."/>
            <person name="Allen E."/>
            <person name="Gerwick W.H."/>
            <person name="Gerwick L."/>
        </authorList>
    </citation>
    <scope>NUCLEOTIDE SEQUENCE [LARGE SCALE GENOMIC DNA]</scope>
    <source>
        <strain evidence="4">PAL-8-15-08-1</strain>
    </source>
</reference>